<sequence length="78" mass="8791">MEALLLHILTLATGNIHQLLLIYLYCSILGVLNMLFQGGIYRVLRARIGITPTLLWLVQPGCSRCLLKKVEILDTRAQ</sequence>
<reference evidence="2" key="1">
    <citation type="submission" date="2021-01" db="EMBL/GenBank/DDBJ databases">
        <authorList>
            <consortium name="Genoscope - CEA"/>
            <person name="William W."/>
        </authorList>
    </citation>
    <scope>NUCLEOTIDE SEQUENCE</scope>
</reference>
<keyword evidence="1" id="KW-0812">Transmembrane</keyword>
<keyword evidence="1" id="KW-1133">Transmembrane helix</keyword>
<dbReference type="Proteomes" id="UP001295469">
    <property type="component" value="Chromosome C01"/>
</dbReference>
<evidence type="ECO:0000313" key="2">
    <source>
        <dbReference type="EMBL" id="CAF2075622.1"/>
    </source>
</evidence>
<organism evidence="2">
    <name type="scientific">Brassica napus</name>
    <name type="common">Rape</name>
    <dbReference type="NCBI Taxonomy" id="3708"/>
    <lineage>
        <taxon>Eukaryota</taxon>
        <taxon>Viridiplantae</taxon>
        <taxon>Streptophyta</taxon>
        <taxon>Embryophyta</taxon>
        <taxon>Tracheophyta</taxon>
        <taxon>Spermatophyta</taxon>
        <taxon>Magnoliopsida</taxon>
        <taxon>eudicotyledons</taxon>
        <taxon>Gunneridae</taxon>
        <taxon>Pentapetalae</taxon>
        <taxon>rosids</taxon>
        <taxon>malvids</taxon>
        <taxon>Brassicales</taxon>
        <taxon>Brassicaceae</taxon>
        <taxon>Brassiceae</taxon>
        <taxon>Brassica</taxon>
    </lineage>
</organism>
<keyword evidence="1" id="KW-0472">Membrane</keyword>
<accession>A0A816RYQ3</accession>
<dbReference type="AlphaFoldDB" id="A0A816RYQ3"/>
<proteinExistence type="predicted"/>
<evidence type="ECO:0000256" key="1">
    <source>
        <dbReference type="SAM" id="Phobius"/>
    </source>
</evidence>
<feature type="transmembrane region" description="Helical" evidence="1">
    <location>
        <begin position="20"/>
        <end position="44"/>
    </location>
</feature>
<gene>
    <name evidence="2" type="ORF">DARMORV10_C01P36810.1</name>
</gene>
<protein>
    <submittedName>
        <fullName evidence="2">(rape) hypothetical protein</fullName>
    </submittedName>
</protein>
<dbReference type="EMBL" id="HG994365">
    <property type="protein sequence ID" value="CAF2075622.1"/>
    <property type="molecule type" value="Genomic_DNA"/>
</dbReference>
<name>A0A816RYQ3_BRANA</name>